<evidence type="ECO:0000256" key="1">
    <source>
        <dbReference type="SAM" id="Phobius"/>
    </source>
</evidence>
<sequence length="238" mass="25727">MTSSWFSRVFSDAHANHKTIGNNLLLLGMYRAAYPAAAAFNRLGFSPNLLTGLSCLTTLAAAIALATREGAVLFCLLWALSVLLDFCDGTVARMASKVSRNAFRFDHMSDLAKISAILIAAGIRHDSITLWSLCSIALFSFLYYAVLSQELKYAQTQFDRKSEANAATAAAAGLQSRMPSAVRIIYAIFGTLNGHTLLIFFALPFAPVPIAVALIYLTLISLSGSAARIRRLMSLPKP</sequence>
<feature type="transmembrane region" description="Helical" evidence="1">
    <location>
        <begin position="47"/>
        <end position="65"/>
    </location>
</feature>
<dbReference type="InterPro" id="IPR043130">
    <property type="entry name" value="CDP-OH_PTrfase_TM_dom"/>
</dbReference>
<gene>
    <name evidence="2" type="ORF">FHP89_12380</name>
</gene>
<name>A0A557R542_9RHOO</name>
<feature type="transmembrane region" description="Helical" evidence="1">
    <location>
        <begin position="71"/>
        <end position="91"/>
    </location>
</feature>
<keyword evidence="1" id="KW-0472">Membrane</keyword>
<protein>
    <submittedName>
        <fullName evidence="2">CDP-alcohol phosphatidyltransferase family protein</fullName>
    </submittedName>
</protein>
<evidence type="ECO:0000313" key="2">
    <source>
        <dbReference type="EMBL" id="TVO75744.1"/>
    </source>
</evidence>
<dbReference type="Gene3D" id="1.20.120.1760">
    <property type="match status" value="1"/>
</dbReference>
<dbReference type="Pfam" id="PF01066">
    <property type="entry name" value="CDP-OH_P_transf"/>
    <property type="match status" value="1"/>
</dbReference>
<comment type="caution">
    <text evidence="2">The sequence shown here is derived from an EMBL/GenBank/DDBJ whole genome shotgun (WGS) entry which is preliminary data.</text>
</comment>
<dbReference type="Proteomes" id="UP000318349">
    <property type="component" value="Unassembled WGS sequence"/>
</dbReference>
<keyword evidence="1" id="KW-0812">Transmembrane</keyword>
<evidence type="ECO:0000313" key="3">
    <source>
        <dbReference type="Proteomes" id="UP000318349"/>
    </source>
</evidence>
<reference evidence="2 3" key="1">
    <citation type="submission" date="2019-07" db="EMBL/GenBank/DDBJ databases">
        <title>The pathways for chlorine oxyanion respiration interact through the shared metabolite chlorate.</title>
        <authorList>
            <person name="Barnum T.P."/>
            <person name="Cheng Y."/>
            <person name="Hill K.A."/>
            <person name="Lucas L.N."/>
            <person name="Carlson H.K."/>
            <person name="Coates J.D."/>
        </authorList>
    </citation>
    <scope>NUCLEOTIDE SEQUENCE [LARGE SCALE GENOMIC DNA]</scope>
    <source>
        <strain evidence="2 3">SFB-1</strain>
    </source>
</reference>
<dbReference type="GO" id="GO:0016780">
    <property type="term" value="F:phosphotransferase activity, for other substituted phosphate groups"/>
    <property type="evidence" value="ECO:0007669"/>
    <property type="project" value="InterPro"/>
</dbReference>
<dbReference type="EMBL" id="VMNI01000011">
    <property type="protein sequence ID" value="TVO75744.1"/>
    <property type="molecule type" value="Genomic_DNA"/>
</dbReference>
<feature type="transmembrane region" description="Helical" evidence="1">
    <location>
        <begin position="129"/>
        <end position="147"/>
    </location>
</feature>
<dbReference type="GO" id="GO:0008654">
    <property type="term" value="P:phospholipid biosynthetic process"/>
    <property type="evidence" value="ECO:0007669"/>
    <property type="project" value="InterPro"/>
</dbReference>
<dbReference type="AlphaFoldDB" id="A0A557R542"/>
<keyword evidence="1" id="KW-1133">Transmembrane helix</keyword>
<feature type="transmembrane region" description="Helical" evidence="1">
    <location>
        <begin position="209"/>
        <end position="229"/>
    </location>
</feature>
<accession>A0A557R542</accession>
<organism evidence="2 3">
    <name type="scientific">Denitromonas halophila</name>
    <dbReference type="NCBI Taxonomy" id="1629404"/>
    <lineage>
        <taxon>Bacteria</taxon>
        <taxon>Pseudomonadati</taxon>
        <taxon>Pseudomonadota</taxon>
        <taxon>Betaproteobacteria</taxon>
        <taxon>Rhodocyclales</taxon>
        <taxon>Zoogloeaceae</taxon>
        <taxon>Denitromonas</taxon>
    </lineage>
</organism>
<dbReference type="InterPro" id="IPR000462">
    <property type="entry name" value="CDP-OH_P_trans"/>
</dbReference>
<feature type="transmembrane region" description="Helical" evidence="1">
    <location>
        <begin position="184"/>
        <end position="203"/>
    </location>
</feature>
<dbReference type="GO" id="GO:0016020">
    <property type="term" value="C:membrane"/>
    <property type="evidence" value="ECO:0007669"/>
    <property type="project" value="InterPro"/>
</dbReference>
<proteinExistence type="predicted"/>
<keyword evidence="2" id="KW-0808">Transferase</keyword>